<dbReference type="Proteomes" id="UP000255467">
    <property type="component" value="Unassembled WGS sequence"/>
</dbReference>
<protein>
    <submittedName>
        <fullName evidence="3">Uncharacterized protein</fullName>
    </submittedName>
</protein>
<dbReference type="AlphaFoldDB" id="A0A378Y659"/>
<feature type="region of interest" description="Disordered" evidence="1">
    <location>
        <begin position="1"/>
        <end position="29"/>
    </location>
</feature>
<sequence>MDSGNGAGDELETERPPEAEAADAGVIPPPRVHEIVDTGWLGPRRAPRRGRPRLTTIVLSAMWIGTLLLYLWLQRGG</sequence>
<reference evidence="3 4" key="1">
    <citation type="submission" date="2018-06" db="EMBL/GenBank/DDBJ databases">
        <authorList>
            <consortium name="Pathogen Informatics"/>
            <person name="Doyle S."/>
        </authorList>
    </citation>
    <scope>NUCLEOTIDE SEQUENCE [LARGE SCALE GENOMIC DNA]</scope>
    <source>
        <strain evidence="3 4">NCTC1934</strain>
    </source>
</reference>
<dbReference type="STRING" id="1406858.GCA_000710895_01820"/>
<dbReference type="EMBL" id="UGRY01000002">
    <property type="protein sequence ID" value="SUA72695.1"/>
    <property type="molecule type" value="Genomic_DNA"/>
</dbReference>
<gene>
    <name evidence="3" type="ORF">NCTC1934_00124</name>
</gene>
<feature type="transmembrane region" description="Helical" evidence="2">
    <location>
        <begin position="54"/>
        <end position="73"/>
    </location>
</feature>
<name>A0A378Y659_9NOCA</name>
<proteinExistence type="predicted"/>
<dbReference type="RefSeq" id="WP_029931839.1">
    <property type="nucleotide sequence ID" value="NZ_JADLPU010000001.1"/>
</dbReference>
<evidence type="ECO:0000313" key="3">
    <source>
        <dbReference type="EMBL" id="SUA72695.1"/>
    </source>
</evidence>
<organism evidence="3 4">
    <name type="scientific">Nocardia otitidiscaviarum</name>
    <dbReference type="NCBI Taxonomy" id="1823"/>
    <lineage>
        <taxon>Bacteria</taxon>
        <taxon>Bacillati</taxon>
        <taxon>Actinomycetota</taxon>
        <taxon>Actinomycetes</taxon>
        <taxon>Mycobacteriales</taxon>
        <taxon>Nocardiaceae</taxon>
        <taxon>Nocardia</taxon>
    </lineage>
</organism>
<keyword evidence="4" id="KW-1185">Reference proteome</keyword>
<evidence type="ECO:0000256" key="2">
    <source>
        <dbReference type="SAM" id="Phobius"/>
    </source>
</evidence>
<keyword evidence="2" id="KW-0812">Transmembrane</keyword>
<evidence type="ECO:0000313" key="4">
    <source>
        <dbReference type="Proteomes" id="UP000255467"/>
    </source>
</evidence>
<accession>A0A378Y659</accession>
<evidence type="ECO:0000256" key="1">
    <source>
        <dbReference type="SAM" id="MobiDB-lite"/>
    </source>
</evidence>
<keyword evidence="2" id="KW-1133">Transmembrane helix</keyword>
<keyword evidence="2" id="KW-0472">Membrane</keyword>